<proteinExistence type="predicted"/>
<dbReference type="InterPro" id="IPR034683">
    <property type="entry name" value="IspD/TarI"/>
</dbReference>
<sequence>MPGLPVSDAVWKAAAGRCERPVARDGMFQVQTPQAFPVRVIRAAYASGRTGGGRADDDAALARRAGFPVRLLPGEPTNFKITYPADLAAAEAFLRARPKPGQKGKGRCLTR</sequence>
<dbReference type="Pfam" id="PF01128">
    <property type="entry name" value="IspD"/>
    <property type="match status" value="1"/>
</dbReference>
<keyword evidence="1 3" id="KW-0808">Transferase</keyword>
<gene>
    <name evidence="3" type="primary">ispD</name>
    <name evidence="3" type="ORF">BWY73_01589</name>
</gene>
<dbReference type="EC" id="2.7.7.60" evidence="3"/>
<dbReference type="EMBL" id="MWAK01000427">
    <property type="protein sequence ID" value="OPZ88984.1"/>
    <property type="molecule type" value="Genomic_DNA"/>
</dbReference>
<dbReference type="PANTHER" id="PTHR32125">
    <property type="entry name" value="2-C-METHYL-D-ERYTHRITOL 4-PHOSPHATE CYTIDYLYLTRANSFERASE, CHLOROPLASTIC"/>
    <property type="match status" value="1"/>
</dbReference>
<accession>A0A1V5M6Z7</accession>
<reference evidence="3" key="1">
    <citation type="submission" date="2017-02" db="EMBL/GenBank/DDBJ databases">
        <title>Delving into the versatile metabolic prowess of the omnipresent phylum Bacteroidetes.</title>
        <authorList>
            <person name="Nobu M.K."/>
            <person name="Mei R."/>
            <person name="Narihiro T."/>
            <person name="Kuroda K."/>
            <person name="Liu W.-T."/>
        </authorList>
    </citation>
    <scope>NUCLEOTIDE SEQUENCE</scope>
    <source>
        <strain evidence="3">ADurb.Bin417</strain>
    </source>
</reference>
<dbReference type="InterPro" id="IPR050088">
    <property type="entry name" value="IspD/TarI_cytidylyltransf_bact"/>
</dbReference>
<name>A0A1V5M6Z7_UNCT6</name>
<keyword evidence="2 3" id="KW-0548">Nucleotidyltransferase</keyword>
<evidence type="ECO:0000256" key="2">
    <source>
        <dbReference type="ARBA" id="ARBA00022695"/>
    </source>
</evidence>
<organism evidence="3">
    <name type="scientific">candidate division TA06 bacterium ADurb.Bin417</name>
    <dbReference type="NCBI Taxonomy" id="1852828"/>
    <lineage>
        <taxon>Bacteria</taxon>
        <taxon>Bacteria division TA06</taxon>
    </lineage>
</organism>
<dbReference type="AlphaFoldDB" id="A0A1V5M6Z7"/>
<evidence type="ECO:0000313" key="3">
    <source>
        <dbReference type="EMBL" id="OPZ88984.1"/>
    </source>
</evidence>
<dbReference type="Gene3D" id="3.90.550.10">
    <property type="entry name" value="Spore Coat Polysaccharide Biosynthesis Protein SpsA, Chain A"/>
    <property type="match status" value="1"/>
</dbReference>
<protein>
    <submittedName>
        <fullName evidence="3">2-C-methyl-D-erythritol 4-phosphate cytidylyltransferase</fullName>
        <ecNumber evidence="3">2.7.7.60</ecNumber>
    </submittedName>
</protein>
<dbReference type="GO" id="GO:0050518">
    <property type="term" value="F:2-C-methyl-D-erythritol 4-phosphate cytidylyltransferase activity"/>
    <property type="evidence" value="ECO:0007669"/>
    <property type="project" value="UniProtKB-EC"/>
</dbReference>
<dbReference type="SUPFAM" id="SSF53448">
    <property type="entry name" value="Nucleotide-diphospho-sugar transferases"/>
    <property type="match status" value="1"/>
</dbReference>
<dbReference type="InterPro" id="IPR029044">
    <property type="entry name" value="Nucleotide-diphossugar_trans"/>
</dbReference>
<dbReference type="Proteomes" id="UP000485484">
    <property type="component" value="Unassembled WGS sequence"/>
</dbReference>
<dbReference type="PANTHER" id="PTHR32125:SF4">
    <property type="entry name" value="2-C-METHYL-D-ERYTHRITOL 4-PHOSPHATE CYTIDYLYLTRANSFERASE, CHLOROPLASTIC"/>
    <property type="match status" value="1"/>
</dbReference>
<comment type="caution">
    <text evidence="3">The sequence shown here is derived from an EMBL/GenBank/DDBJ whole genome shotgun (WGS) entry which is preliminary data.</text>
</comment>
<evidence type="ECO:0000256" key="1">
    <source>
        <dbReference type="ARBA" id="ARBA00022679"/>
    </source>
</evidence>